<dbReference type="InterPro" id="IPR006566">
    <property type="entry name" value="FBD"/>
</dbReference>
<evidence type="ECO:0000259" key="1">
    <source>
        <dbReference type="SMART" id="SM00579"/>
    </source>
</evidence>
<protein>
    <recommendedName>
        <fullName evidence="1">FBD domain-containing protein</fullName>
    </recommendedName>
</protein>
<organism evidence="2 3">
    <name type="scientific">Arabis alpina</name>
    <name type="common">Alpine rock-cress</name>
    <dbReference type="NCBI Taxonomy" id="50452"/>
    <lineage>
        <taxon>Eukaryota</taxon>
        <taxon>Viridiplantae</taxon>
        <taxon>Streptophyta</taxon>
        <taxon>Embryophyta</taxon>
        <taxon>Tracheophyta</taxon>
        <taxon>Spermatophyta</taxon>
        <taxon>Magnoliopsida</taxon>
        <taxon>eudicotyledons</taxon>
        <taxon>Gunneridae</taxon>
        <taxon>Pentapetalae</taxon>
        <taxon>rosids</taxon>
        <taxon>malvids</taxon>
        <taxon>Brassicales</taxon>
        <taxon>Brassicaceae</taxon>
        <taxon>Arabideae</taxon>
        <taxon>Arabis</taxon>
    </lineage>
</organism>
<dbReference type="Proteomes" id="UP000029120">
    <property type="component" value="Chromosome 3"/>
</dbReference>
<dbReference type="PANTHER" id="PTHR31293:SF16">
    <property type="entry name" value="RNI-LIKE SUPERFAMILY PROTEIN"/>
    <property type="match status" value="1"/>
</dbReference>
<accession>A0A087H6J3</accession>
<dbReference type="EMBL" id="CM002871">
    <property type="protein sequence ID" value="KFK37745.1"/>
    <property type="molecule type" value="Genomic_DNA"/>
</dbReference>
<dbReference type="SMART" id="SM00579">
    <property type="entry name" value="FBD"/>
    <property type="match status" value="1"/>
</dbReference>
<reference evidence="3" key="1">
    <citation type="journal article" date="2015" name="Nat. Plants">
        <title>Genome expansion of Arabis alpina linked with retrotransposition and reduced symmetric DNA methylation.</title>
        <authorList>
            <person name="Willing E.M."/>
            <person name="Rawat V."/>
            <person name="Mandakova T."/>
            <person name="Maumus F."/>
            <person name="James G.V."/>
            <person name="Nordstroem K.J."/>
            <person name="Becker C."/>
            <person name="Warthmann N."/>
            <person name="Chica C."/>
            <person name="Szarzynska B."/>
            <person name="Zytnicki M."/>
            <person name="Albani M.C."/>
            <person name="Kiefer C."/>
            <person name="Bergonzi S."/>
            <person name="Castaings L."/>
            <person name="Mateos J.L."/>
            <person name="Berns M.C."/>
            <person name="Bujdoso N."/>
            <person name="Piofczyk T."/>
            <person name="de Lorenzo L."/>
            <person name="Barrero-Sicilia C."/>
            <person name="Mateos I."/>
            <person name="Piednoel M."/>
            <person name="Hagmann J."/>
            <person name="Chen-Min-Tao R."/>
            <person name="Iglesias-Fernandez R."/>
            <person name="Schuster S.C."/>
            <person name="Alonso-Blanco C."/>
            <person name="Roudier F."/>
            <person name="Carbonero P."/>
            <person name="Paz-Ares J."/>
            <person name="Davis S.J."/>
            <person name="Pecinka A."/>
            <person name="Quesneville H."/>
            <person name="Colot V."/>
            <person name="Lysak M.A."/>
            <person name="Weigel D."/>
            <person name="Coupland G."/>
            <person name="Schneeberger K."/>
        </authorList>
    </citation>
    <scope>NUCLEOTIDE SEQUENCE [LARGE SCALE GENOMIC DNA]</scope>
    <source>
        <strain evidence="3">cv. Pajares</strain>
    </source>
</reference>
<proteinExistence type="predicted"/>
<dbReference type="OrthoDB" id="1087207at2759"/>
<dbReference type="Gramene" id="KFK37745">
    <property type="protein sequence ID" value="KFK37745"/>
    <property type="gene ID" value="AALP_AA3G024400"/>
</dbReference>
<name>A0A087H6J3_ARAAL</name>
<dbReference type="InterPro" id="IPR055294">
    <property type="entry name" value="FBL60-like"/>
</dbReference>
<sequence>MENLFEAQITLLVCDQQIKRVRAPNNELLEDDVVRHFGNLVKLINGIKNVTRLRFNADTLEVLSLCCESMPVFNNLKFLYIKSDKSRGWQATPFLLRNCPHLEYLIIEGLVHHLTDKCGDACDCIYRKDKGRSLRSCPVNVIVILAFRGTMKEMNMIEHFLDYFPCLKNIKIFIEKNGDPELRSDPEVWESVVGMIEEFNEMYSCDVQLLMK</sequence>
<dbReference type="AlphaFoldDB" id="A0A087H6J3"/>
<dbReference type="OMA" id="MIEVHNS"/>
<keyword evidence="3" id="KW-1185">Reference proteome</keyword>
<dbReference type="PANTHER" id="PTHR31293">
    <property type="entry name" value="RNI-LIKE SUPERFAMILY PROTEIN"/>
    <property type="match status" value="1"/>
</dbReference>
<evidence type="ECO:0000313" key="2">
    <source>
        <dbReference type="EMBL" id="KFK37745.1"/>
    </source>
</evidence>
<feature type="domain" description="FBD" evidence="1">
    <location>
        <begin position="132"/>
        <end position="210"/>
    </location>
</feature>
<evidence type="ECO:0000313" key="3">
    <source>
        <dbReference type="Proteomes" id="UP000029120"/>
    </source>
</evidence>
<gene>
    <name evidence="2" type="ordered locus">AALP_Aa3g024400</name>
</gene>